<dbReference type="AlphaFoldDB" id="A0A3S9T2Y7"/>
<dbReference type="Pfam" id="PF00460">
    <property type="entry name" value="Flg_bb_rod"/>
    <property type="match status" value="1"/>
</dbReference>
<evidence type="ECO:0000313" key="9">
    <source>
        <dbReference type="Proteomes" id="UP000267250"/>
    </source>
</evidence>
<dbReference type="Proteomes" id="UP000267250">
    <property type="component" value="Chromosome"/>
</dbReference>
<reference evidence="8 9" key="1">
    <citation type="submission" date="2016-07" db="EMBL/GenBank/DDBJ databases">
        <title>Genome and transcriptome analysis of iron-reducing fermentative bacteria Anoxybacter fermentans.</title>
        <authorList>
            <person name="Zeng X."/>
            <person name="Shao Z."/>
        </authorList>
    </citation>
    <scope>NUCLEOTIDE SEQUENCE [LARGE SCALE GENOMIC DNA]</scope>
    <source>
        <strain evidence="8 9">DY22613</strain>
    </source>
</reference>
<evidence type="ECO:0000256" key="5">
    <source>
        <dbReference type="ARBA" id="ARBA00024934"/>
    </source>
</evidence>
<keyword evidence="8" id="KW-0969">Cilium</keyword>
<dbReference type="NCBIfam" id="TIGR01396">
    <property type="entry name" value="FlgB"/>
    <property type="match status" value="1"/>
</dbReference>
<dbReference type="KEGG" id="aft:BBF96_11080"/>
<proteinExistence type="inferred from homology"/>
<dbReference type="GO" id="GO:0030694">
    <property type="term" value="C:bacterial-type flagellum basal body, rod"/>
    <property type="evidence" value="ECO:0007669"/>
    <property type="project" value="InterPro"/>
</dbReference>
<evidence type="ECO:0000256" key="3">
    <source>
        <dbReference type="ARBA" id="ARBA00014376"/>
    </source>
</evidence>
<gene>
    <name evidence="8" type="ORF">BBF96_11080</name>
</gene>
<comment type="similarity">
    <text evidence="2 6">Belongs to the flagella basal body rod proteins family.</text>
</comment>
<dbReference type="EMBL" id="CP016379">
    <property type="protein sequence ID" value="AZR74906.1"/>
    <property type="molecule type" value="Genomic_DNA"/>
</dbReference>
<evidence type="ECO:0000256" key="6">
    <source>
        <dbReference type="PIRNR" id="PIRNR002889"/>
    </source>
</evidence>
<dbReference type="OrthoDB" id="9792068at2"/>
<accession>A0A3S9T2Y7</accession>
<comment type="function">
    <text evidence="5 6">Structural component of flagellum, the bacterial motility apparatus. Part of the rod structure of flagellar basal body.</text>
</comment>
<evidence type="ECO:0000256" key="4">
    <source>
        <dbReference type="ARBA" id="ARBA00023143"/>
    </source>
</evidence>
<comment type="subcellular location">
    <subcellularLocation>
        <location evidence="1 6">Bacterial flagellum basal body</location>
    </subcellularLocation>
</comment>
<dbReference type="PANTHER" id="PTHR30435:SF12">
    <property type="entry name" value="FLAGELLAR BASAL BODY ROD PROTEIN FLGB"/>
    <property type="match status" value="1"/>
</dbReference>
<evidence type="ECO:0000313" key="8">
    <source>
        <dbReference type="EMBL" id="AZR74906.1"/>
    </source>
</evidence>
<evidence type="ECO:0000256" key="2">
    <source>
        <dbReference type="ARBA" id="ARBA00009677"/>
    </source>
</evidence>
<keyword evidence="8" id="KW-0282">Flagellum</keyword>
<evidence type="ECO:0000259" key="7">
    <source>
        <dbReference type="Pfam" id="PF00460"/>
    </source>
</evidence>
<keyword evidence="9" id="KW-1185">Reference proteome</keyword>
<comment type="subunit">
    <text evidence="6">The basal body constitutes a major portion of the flagellar organelle and consists of a number of rings mounted on a central rod.</text>
</comment>
<name>A0A3S9T2Y7_9FIRM</name>
<organism evidence="8 9">
    <name type="scientific">Anoxybacter fermentans</name>
    <dbReference type="NCBI Taxonomy" id="1323375"/>
    <lineage>
        <taxon>Bacteria</taxon>
        <taxon>Bacillati</taxon>
        <taxon>Bacillota</taxon>
        <taxon>Clostridia</taxon>
        <taxon>Halanaerobiales</taxon>
        <taxon>Anoxybacter</taxon>
    </lineage>
</organism>
<sequence length="125" mass="13839">MDGAALRQKILANNVANVDTPNFKRQDINFYAQLKAMMKESSPGGFLPLARTNIKHLEGRPGSNAKGGFKVIQTTGRVREDGNNVNIDVEMAKIAENNIYYSTLASLVARKYKLLERVITKGGER</sequence>
<dbReference type="InterPro" id="IPR006300">
    <property type="entry name" value="FlgB"/>
</dbReference>
<dbReference type="InterPro" id="IPR001444">
    <property type="entry name" value="Flag_bb_rod_N"/>
</dbReference>
<dbReference type="PIRSF" id="PIRSF002889">
    <property type="entry name" value="Rod_FlgB"/>
    <property type="match status" value="1"/>
</dbReference>
<feature type="domain" description="Flagellar basal body rod protein N-terminal" evidence="7">
    <location>
        <begin position="5"/>
        <end position="24"/>
    </location>
</feature>
<keyword evidence="4 6" id="KW-0975">Bacterial flagellum</keyword>
<dbReference type="PANTHER" id="PTHR30435">
    <property type="entry name" value="FLAGELLAR PROTEIN"/>
    <property type="match status" value="1"/>
</dbReference>
<keyword evidence="8" id="KW-0966">Cell projection</keyword>
<evidence type="ECO:0000256" key="1">
    <source>
        <dbReference type="ARBA" id="ARBA00004117"/>
    </source>
</evidence>
<protein>
    <recommendedName>
        <fullName evidence="3 6">Flagellar basal body rod protein FlgB</fullName>
    </recommendedName>
</protein>
<dbReference type="GO" id="GO:0071978">
    <property type="term" value="P:bacterial-type flagellum-dependent swarming motility"/>
    <property type="evidence" value="ECO:0007669"/>
    <property type="project" value="TreeGrafter"/>
</dbReference>